<name>L1JJV8_GUITC</name>
<dbReference type="Proteomes" id="UP000011087">
    <property type="component" value="Unassembled WGS sequence"/>
</dbReference>
<dbReference type="HOGENOM" id="CLU_132858_1_0_1"/>
<evidence type="ECO:0000313" key="5">
    <source>
        <dbReference type="Proteomes" id="UP000011087"/>
    </source>
</evidence>
<dbReference type="OMA" id="YTCYTSC"/>
<dbReference type="eggNOG" id="ENOG502SBH6">
    <property type="taxonomic scope" value="Eukaryota"/>
</dbReference>
<reference evidence="5" key="2">
    <citation type="submission" date="2012-11" db="EMBL/GenBank/DDBJ databases">
        <authorList>
            <person name="Kuo A."/>
            <person name="Curtis B.A."/>
            <person name="Tanifuji G."/>
            <person name="Burki F."/>
            <person name="Gruber A."/>
            <person name="Irimia M."/>
            <person name="Maruyama S."/>
            <person name="Arias M.C."/>
            <person name="Ball S.G."/>
            <person name="Gile G.H."/>
            <person name="Hirakawa Y."/>
            <person name="Hopkins J.F."/>
            <person name="Rensing S.A."/>
            <person name="Schmutz J."/>
            <person name="Symeonidi A."/>
            <person name="Elias M."/>
            <person name="Eveleigh R.J."/>
            <person name="Herman E.K."/>
            <person name="Klute M.J."/>
            <person name="Nakayama T."/>
            <person name="Obornik M."/>
            <person name="Reyes-Prieto A."/>
            <person name="Armbrust E.V."/>
            <person name="Aves S.J."/>
            <person name="Beiko R.G."/>
            <person name="Coutinho P."/>
            <person name="Dacks J.B."/>
            <person name="Durnford D.G."/>
            <person name="Fast N.M."/>
            <person name="Green B.R."/>
            <person name="Grisdale C."/>
            <person name="Hempe F."/>
            <person name="Henrissat B."/>
            <person name="Hoppner M.P."/>
            <person name="Ishida K.-I."/>
            <person name="Kim E."/>
            <person name="Koreny L."/>
            <person name="Kroth P.G."/>
            <person name="Liu Y."/>
            <person name="Malik S.-B."/>
            <person name="Maier U.G."/>
            <person name="McRose D."/>
            <person name="Mock T."/>
            <person name="Neilson J.A."/>
            <person name="Onodera N.T."/>
            <person name="Poole A.M."/>
            <person name="Pritham E.J."/>
            <person name="Richards T.A."/>
            <person name="Rocap G."/>
            <person name="Roy S.W."/>
            <person name="Sarai C."/>
            <person name="Schaack S."/>
            <person name="Shirato S."/>
            <person name="Slamovits C.H."/>
            <person name="Spencer D.F."/>
            <person name="Suzuki S."/>
            <person name="Worden A.Z."/>
            <person name="Zauner S."/>
            <person name="Barry K."/>
            <person name="Bell C."/>
            <person name="Bharti A.K."/>
            <person name="Crow J.A."/>
            <person name="Grimwood J."/>
            <person name="Kramer R."/>
            <person name="Lindquist E."/>
            <person name="Lucas S."/>
            <person name="Salamov A."/>
            <person name="McFadden G.I."/>
            <person name="Lane C.E."/>
            <person name="Keeling P.J."/>
            <person name="Gray M.W."/>
            <person name="Grigoriev I.V."/>
            <person name="Archibald J.M."/>
        </authorList>
    </citation>
    <scope>NUCLEOTIDE SEQUENCE</scope>
    <source>
        <strain evidence="5">CCMP2712</strain>
    </source>
</reference>
<accession>L1JJV8</accession>
<dbReference type="EMBL" id="JH992984">
    <property type="protein sequence ID" value="EKX48793.1"/>
    <property type="molecule type" value="Genomic_DNA"/>
</dbReference>
<evidence type="ECO:0000313" key="3">
    <source>
        <dbReference type="EMBL" id="EKX48793.1"/>
    </source>
</evidence>
<dbReference type="GO" id="GO:0000724">
    <property type="term" value="P:double-strand break repair via homologous recombination"/>
    <property type="evidence" value="ECO:0007669"/>
    <property type="project" value="TreeGrafter"/>
</dbReference>
<organism evidence="3">
    <name type="scientific">Guillardia theta (strain CCMP2712)</name>
    <name type="common">Cryptophyte</name>
    <dbReference type="NCBI Taxonomy" id="905079"/>
    <lineage>
        <taxon>Eukaryota</taxon>
        <taxon>Cryptophyceae</taxon>
        <taxon>Pyrenomonadales</taxon>
        <taxon>Geminigeraceae</taxon>
        <taxon>Guillardia</taxon>
    </lineage>
</organism>
<dbReference type="OrthoDB" id="337581at2759"/>
<evidence type="ECO:0000256" key="1">
    <source>
        <dbReference type="PROSITE-ProRule" id="PRU00325"/>
    </source>
</evidence>
<dbReference type="AlphaFoldDB" id="L1JJV8"/>
<keyword evidence="1" id="KW-0479">Metal-binding</keyword>
<keyword evidence="1" id="KW-0863">Zinc-finger</keyword>
<feature type="domain" description="SWIM-type" evidence="2">
    <location>
        <begin position="66"/>
        <end position="112"/>
    </location>
</feature>
<sequence length="146" mass="16547">MAGIGAVEGAMSDAMFEDMERQGELSDSILFRMTSIFKRSTLEASLALVDKGYVQKIVSDSGRSLFLVESSQDDPYVCFKHFCPCHYFSYNVINKMEALTCKHILAARIANALKRADIVNVTNEEFSKWLMKQEPMKQYVSPNKSR</sequence>
<reference evidence="4" key="3">
    <citation type="submission" date="2015-06" db="UniProtKB">
        <authorList>
            <consortium name="EnsemblProtists"/>
        </authorList>
    </citation>
    <scope>IDENTIFICATION</scope>
</reference>
<dbReference type="PANTHER" id="PTHR28498">
    <property type="entry name" value="ZINC FINGER SWIM DOMAIN-CONTAINING PROTEIN 7"/>
    <property type="match status" value="1"/>
</dbReference>
<proteinExistence type="predicted"/>
<reference evidence="3 5" key="1">
    <citation type="journal article" date="2012" name="Nature">
        <title>Algal genomes reveal evolutionary mosaicism and the fate of nucleomorphs.</title>
        <authorList>
            <consortium name="DOE Joint Genome Institute"/>
            <person name="Curtis B.A."/>
            <person name="Tanifuji G."/>
            <person name="Burki F."/>
            <person name="Gruber A."/>
            <person name="Irimia M."/>
            <person name="Maruyama S."/>
            <person name="Arias M.C."/>
            <person name="Ball S.G."/>
            <person name="Gile G.H."/>
            <person name="Hirakawa Y."/>
            <person name="Hopkins J.F."/>
            <person name="Kuo A."/>
            <person name="Rensing S.A."/>
            <person name="Schmutz J."/>
            <person name="Symeonidi A."/>
            <person name="Elias M."/>
            <person name="Eveleigh R.J."/>
            <person name="Herman E.K."/>
            <person name="Klute M.J."/>
            <person name="Nakayama T."/>
            <person name="Obornik M."/>
            <person name="Reyes-Prieto A."/>
            <person name="Armbrust E.V."/>
            <person name="Aves S.J."/>
            <person name="Beiko R.G."/>
            <person name="Coutinho P."/>
            <person name="Dacks J.B."/>
            <person name="Durnford D.G."/>
            <person name="Fast N.M."/>
            <person name="Green B.R."/>
            <person name="Grisdale C.J."/>
            <person name="Hempel F."/>
            <person name="Henrissat B."/>
            <person name="Hoppner M.P."/>
            <person name="Ishida K."/>
            <person name="Kim E."/>
            <person name="Koreny L."/>
            <person name="Kroth P.G."/>
            <person name="Liu Y."/>
            <person name="Malik S.B."/>
            <person name="Maier U.G."/>
            <person name="McRose D."/>
            <person name="Mock T."/>
            <person name="Neilson J.A."/>
            <person name="Onodera N.T."/>
            <person name="Poole A.M."/>
            <person name="Pritham E.J."/>
            <person name="Richards T.A."/>
            <person name="Rocap G."/>
            <person name="Roy S.W."/>
            <person name="Sarai C."/>
            <person name="Schaack S."/>
            <person name="Shirato S."/>
            <person name="Slamovits C.H."/>
            <person name="Spencer D.F."/>
            <person name="Suzuki S."/>
            <person name="Worden A.Z."/>
            <person name="Zauner S."/>
            <person name="Barry K."/>
            <person name="Bell C."/>
            <person name="Bharti A.K."/>
            <person name="Crow J.A."/>
            <person name="Grimwood J."/>
            <person name="Kramer R."/>
            <person name="Lindquist E."/>
            <person name="Lucas S."/>
            <person name="Salamov A."/>
            <person name="McFadden G.I."/>
            <person name="Lane C.E."/>
            <person name="Keeling P.J."/>
            <person name="Gray M.W."/>
            <person name="Grigoriev I.V."/>
            <person name="Archibald J.M."/>
        </authorList>
    </citation>
    <scope>NUCLEOTIDE SEQUENCE</scope>
    <source>
        <strain evidence="3 5">CCMP2712</strain>
    </source>
</reference>
<dbReference type="PaxDb" id="55529-EKX48793"/>
<dbReference type="GeneID" id="17305469"/>
<keyword evidence="1" id="KW-0862">Zinc</keyword>
<dbReference type="RefSeq" id="XP_005835773.1">
    <property type="nucleotide sequence ID" value="XM_005835716.1"/>
</dbReference>
<dbReference type="PANTHER" id="PTHR28498:SF1">
    <property type="entry name" value="ZINC FINGER SWIM DOMAIN-CONTAINING PROTEIN 7"/>
    <property type="match status" value="1"/>
</dbReference>
<gene>
    <name evidence="3" type="ORF">GUITHDRAFT_136461</name>
</gene>
<dbReference type="GO" id="GO:0008270">
    <property type="term" value="F:zinc ion binding"/>
    <property type="evidence" value="ECO:0007669"/>
    <property type="project" value="UniProtKB-KW"/>
</dbReference>
<dbReference type="GO" id="GO:0097196">
    <property type="term" value="C:Shu complex"/>
    <property type="evidence" value="ECO:0007669"/>
    <property type="project" value="TreeGrafter"/>
</dbReference>
<evidence type="ECO:0000259" key="2">
    <source>
        <dbReference type="PROSITE" id="PS50966"/>
    </source>
</evidence>
<dbReference type="InterPro" id="IPR007527">
    <property type="entry name" value="Znf_SWIM"/>
</dbReference>
<keyword evidence="5" id="KW-1185">Reference proteome</keyword>
<dbReference type="PROSITE" id="PS50966">
    <property type="entry name" value="ZF_SWIM"/>
    <property type="match status" value="1"/>
</dbReference>
<evidence type="ECO:0000313" key="4">
    <source>
        <dbReference type="EnsemblProtists" id="EKX48793"/>
    </source>
</evidence>
<dbReference type="EnsemblProtists" id="EKX48793">
    <property type="protein sequence ID" value="EKX48793"/>
    <property type="gene ID" value="GUITHDRAFT_136461"/>
</dbReference>
<dbReference type="KEGG" id="gtt:GUITHDRAFT_136461"/>
<protein>
    <recommendedName>
        <fullName evidence="2">SWIM-type domain-containing protein</fullName>
    </recommendedName>
</protein>